<gene>
    <name evidence="2" type="ORF">M413DRAFT_446759</name>
</gene>
<reference evidence="2 3" key="1">
    <citation type="submission" date="2014-04" db="EMBL/GenBank/DDBJ databases">
        <authorList>
            <consortium name="DOE Joint Genome Institute"/>
            <person name="Kuo A."/>
            <person name="Gay G."/>
            <person name="Dore J."/>
            <person name="Kohler A."/>
            <person name="Nagy L.G."/>
            <person name="Floudas D."/>
            <person name="Copeland A."/>
            <person name="Barry K.W."/>
            <person name="Cichocki N."/>
            <person name="Veneault-Fourrey C."/>
            <person name="LaButti K."/>
            <person name="Lindquist E.A."/>
            <person name="Lipzen A."/>
            <person name="Lundell T."/>
            <person name="Morin E."/>
            <person name="Murat C."/>
            <person name="Sun H."/>
            <person name="Tunlid A."/>
            <person name="Henrissat B."/>
            <person name="Grigoriev I.V."/>
            <person name="Hibbett D.S."/>
            <person name="Martin F."/>
            <person name="Nordberg H.P."/>
            <person name="Cantor M.N."/>
            <person name="Hua S.X."/>
        </authorList>
    </citation>
    <scope>NUCLEOTIDE SEQUENCE [LARGE SCALE GENOMIC DNA]</scope>
    <source>
        <strain evidence="3">h7</strain>
    </source>
</reference>
<proteinExistence type="predicted"/>
<protein>
    <submittedName>
        <fullName evidence="2">Uncharacterized protein</fullName>
    </submittedName>
</protein>
<keyword evidence="3" id="KW-1185">Reference proteome</keyword>
<accession>A0A0C3C8C7</accession>
<evidence type="ECO:0000313" key="2">
    <source>
        <dbReference type="EMBL" id="KIM39841.1"/>
    </source>
</evidence>
<dbReference type="HOGENOM" id="CLU_112088_0_0_1"/>
<dbReference type="STRING" id="686832.A0A0C3C8C7"/>
<dbReference type="EMBL" id="KN831784">
    <property type="protein sequence ID" value="KIM39841.1"/>
    <property type="molecule type" value="Genomic_DNA"/>
</dbReference>
<dbReference type="OrthoDB" id="529205at2759"/>
<feature type="compositionally biased region" description="Basic and acidic residues" evidence="1">
    <location>
        <begin position="32"/>
        <end position="58"/>
    </location>
</feature>
<feature type="region of interest" description="Disordered" evidence="1">
    <location>
        <begin position="23"/>
        <end position="133"/>
    </location>
</feature>
<evidence type="ECO:0000313" key="3">
    <source>
        <dbReference type="Proteomes" id="UP000053424"/>
    </source>
</evidence>
<feature type="compositionally biased region" description="Polar residues" evidence="1">
    <location>
        <begin position="101"/>
        <end position="110"/>
    </location>
</feature>
<reference evidence="3" key="2">
    <citation type="submission" date="2015-01" db="EMBL/GenBank/DDBJ databases">
        <title>Evolutionary Origins and Diversification of the Mycorrhizal Mutualists.</title>
        <authorList>
            <consortium name="DOE Joint Genome Institute"/>
            <consortium name="Mycorrhizal Genomics Consortium"/>
            <person name="Kohler A."/>
            <person name="Kuo A."/>
            <person name="Nagy L.G."/>
            <person name="Floudas D."/>
            <person name="Copeland A."/>
            <person name="Barry K.W."/>
            <person name="Cichocki N."/>
            <person name="Veneault-Fourrey C."/>
            <person name="LaButti K."/>
            <person name="Lindquist E.A."/>
            <person name="Lipzen A."/>
            <person name="Lundell T."/>
            <person name="Morin E."/>
            <person name="Murat C."/>
            <person name="Riley R."/>
            <person name="Ohm R."/>
            <person name="Sun H."/>
            <person name="Tunlid A."/>
            <person name="Henrissat B."/>
            <person name="Grigoriev I.V."/>
            <person name="Hibbett D.S."/>
            <person name="Martin F."/>
        </authorList>
    </citation>
    <scope>NUCLEOTIDE SEQUENCE [LARGE SCALE GENOMIC DNA]</scope>
    <source>
        <strain evidence="3">h7</strain>
    </source>
</reference>
<sequence>MFSIVRRSPMRAAALTPRCNSTRLYSSTTHANDPKALEREKQRDLDRKQNKQQGREWNEALASASEAAVKADRSEEDPSELPSKTIESLRVQHSESETENGDGSSSTTAFYSRDEVSGPLSGAVGKEEKQTPA</sequence>
<organism evidence="2 3">
    <name type="scientific">Hebeloma cylindrosporum</name>
    <dbReference type="NCBI Taxonomy" id="76867"/>
    <lineage>
        <taxon>Eukaryota</taxon>
        <taxon>Fungi</taxon>
        <taxon>Dikarya</taxon>
        <taxon>Basidiomycota</taxon>
        <taxon>Agaricomycotina</taxon>
        <taxon>Agaricomycetes</taxon>
        <taxon>Agaricomycetidae</taxon>
        <taxon>Agaricales</taxon>
        <taxon>Agaricineae</taxon>
        <taxon>Hymenogastraceae</taxon>
        <taxon>Hebeloma</taxon>
    </lineage>
</organism>
<feature type="compositionally biased region" description="Low complexity" evidence="1">
    <location>
        <begin position="59"/>
        <end position="68"/>
    </location>
</feature>
<name>A0A0C3C8C7_HEBCY</name>
<evidence type="ECO:0000256" key="1">
    <source>
        <dbReference type="SAM" id="MobiDB-lite"/>
    </source>
</evidence>
<dbReference type="AlphaFoldDB" id="A0A0C3C8C7"/>
<dbReference type="Proteomes" id="UP000053424">
    <property type="component" value="Unassembled WGS sequence"/>
</dbReference>